<sequence length="163" mass="18321">MATKERLMRLSLAHYRKDGCSEGDCHFFGTVSHAKQAATLHASHGVVFYHQVYSTTNTRSALDAFKRELSANWEIDDHNLTVELYIRDLETLRAIASDPVFATFSNLEEPYLSRRHVVASLAWVEVYIEEGKVVGLAQDGTPTYKPSFDDFVKPGGVLEQALK</sequence>
<name>A0ACB9YMA3_9PEZI</name>
<evidence type="ECO:0000313" key="2">
    <source>
        <dbReference type="Proteomes" id="UP001497700"/>
    </source>
</evidence>
<proteinExistence type="predicted"/>
<accession>A0ACB9YMA3</accession>
<evidence type="ECO:0000313" key="1">
    <source>
        <dbReference type="EMBL" id="KAI4859940.1"/>
    </source>
</evidence>
<comment type="caution">
    <text evidence="1">The sequence shown here is derived from an EMBL/GenBank/DDBJ whole genome shotgun (WGS) entry which is preliminary data.</text>
</comment>
<dbReference type="Proteomes" id="UP001497700">
    <property type="component" value="Unassembled WGS sequence"/>
</dbReference>
<keyword evidence="2" id="KW-1185">Reference proteome</keyword>
<organism evidence="1 2">
    <name type="scientific">Hypoxylon rubiginosum</name>
    <dbReference type="NCBI Taxonomy" id="110542"/>
    <lineage>
        <taxon>Eukaryota</taxon>
        <taxon>Fungi</taxon>
        <taxon>Dikarya</taxon>
        <taxon>Ascomycota</taxon>
        <taxon>Pezizomycotina</taxon>
        <taxon>Sordariomycetes</taxon>
        <taxon>Xylariomycetidae</taxon>
        <taxon>Xylariales</taxon>
        <taxon>Hypoxylaceae</taxon>
        <taxon>Hypoxylon</taxon>
    </lineage>
</organism>
<gene>
    <name evidence="1" type="ORF">F4820DRAFT_462088</name>
</gene>
<protein>
    <submittedName>
        <fullName evidence="1">Uncharacterized protein</fullName>
    </submittedName>
</protein>
<reference evidence="1 2" key="1">
    <citation type="journal article" date="2022" name="New Phytol.">
        <title>Ecological generalism drives hyperdiversity of secondary metabolite gene clusters in xylarialean endophytes.</title>
        <authorList>
            <person name="Franco M.E.E."/>
            <person name="Wisecaver J.H."/>
            <person name="Arnold A.E."/>
            <person name="Ju Y.M."/>
            <person name="Slot J.C."/>
            <person name="Ahrendt S."/>
            <person name="Moore L.P."/>
            <person name="Eastman K.E."/>
            <person name="Scott K."/>
            <person name="Konkel Z."/>
            <person name="Mondo S.J."/>
            <person name="Kuo A."/>
            <person name="Hayes R.D."/>
            <person name="Haridas S."/>
            <person name="Andreopoulos B."/>
            <person name="Riley R."/>
            <person name="LaButti K."/>
            <person name="Pangilinan J."/>
            <person name="Lipzen A."/>
            <person name="Amirebrahimi M."/>
            <person name="Yan J."/>
            <person name="Adam C."/>
            <person name="Keymanesh K."/>
            <person name="Ng V."/>
            <person name="Louie K."/>
            <person name="Northen T."/>
            <person name="Drula E."/>
            <person name="Henrissat B."/>
            <person name="Hsieh H.M."/>
            <person name="Youens-Clark K."/>
            <person name="Lutzoni F."/>
            <person name="Miadlikowska J."/>
            <person name="Eastwood D.C."/>
            <person name="Hamelin R.C."/>
            <person name="Grigoriev I.V."/>
            <person name="U'Ren J.M."/>
        </authorList>
    </citation>
    <scope>NUCLEOTIDE SEQUENCE [LARGE SCALE GENOMIC DNA]</scope>
    <source>
        <strain evidence="1 2">CBS 119005</strain>
    </source>
</reference>
<dbReference type="EMBL" id="MU393606">
    <property type="protein sequence ID" value="KAI4859940.1"/>
    <property type="molecule type" value="Genomic_DNA"/>
</dbReference>